<name>A0A2J8AG00_9CHLO</name>
<organism evidence="3 4">
    <name type="scientific">Tetrabaena socialis</name>
    <dbReference type="NCBI Taxonomy" id="47790"/>
    <lineage>
        <taxon>Eukaryota</taxon>
        <taxon>Viridiplantae</taxon>
        <taxon>Chlorophyta</taxon>
        <taxon>core chlorophytes</taxon>
        <taxon>Chlorophyceae</taxon>
        <taxon>CS clade</taxon>
        <taxon>Chlamydomonadales</taxon>
        <taxon>Tetrabaenaceae</taxon>
        <taxon>Tetrabaena</taxon>
    </lineage>
</organism>
<keyword evidence="2" id="KW-0472">Membrane</keyword>
<feature type="region of interest" description="Disordered" evidence="1">
    <location>
        <begin position="1"/>
        <end position="53"/>
    </location>
</feature>
<dbReference type="EMBL" id="PGGS01000029">
    <property type="protein sequence ID" value="PNH11453.1"/>
    <property type="molecule type" value="Genomic_DNA"/>
</dbReference>
<dbReference type="AlphaFoldDB" id="A0A2J8AG00"/>
<keyword evidence="4" id="KW-1185">Reference proteome</keyword>
<evidence type="ECO:0000313" key="3">
    <source>
        <dbReference type="EMBL" id="PNH11453.1"/>
    </source>
</evidence>
<sequence length="147" mass="15647">FAPPKAAPGANPFASSSSSSGAAGASGSTTRTRARAPPPPMAPRMEEDQRQKSLGLVNEGLSGLIPRVTVLFQLGGSIFLGFLPFMAAFSLLFSGIYFVFGDAFLHSGIERSGPPRYIDPEQLLSEPTVDPYIPFDRNPYSAPNLRS</sequence>
<feature type="non-terminal residue" evidence="3">
    <location>
        <position position="1"/>
    </location>
</feature>
<proteinExistence type="predicted"/>
<comment type="caution">
    <text evidence="3">The sequence shown here is derived from an EMBL/GenBank/DDBJ whole genome shotgun (WGS) entry which is preliminary data.</text>
</comment>
<protein>
    <submittedName>
        <fullName evidence="3">Uncharacterized protein</fullName>
    </submittedName>
</protein>
<evidence type="ECO:0000256" key="1">
    <source>
        <dbReference type="SAM" id="MobiDB-lite"/>
    </source>
</evidence>
<feature type="transmembrane region" description="Helical" evidence="2">
    <location>
        <begin position="78"/>
        <end position="100"/>
    </location>
</feature>
<keyword evidence="2" id="KW-0812">Transmembrane</keyword>
<accession>A0A2J8AG00</accession>
<keyword evidence="2" id="KW-1133">Transmembrane helix</keyword>
<gene>
    <name evidence="3" type="ORF">TSOC_001729</name>
</gene>
<evidence type="ECO:0000256" key="2">
    <source>
        <dbReference type="SAM" id="Phobius"/>
    </source>
</evidence>
<evidence type="ECO:0000313" key="4">
    <source>
        <dbReference type="Proteomes" id="UP000236333"/>
    </source>
</evidence>
<dbReference type="Proteomes" id="UP000236333">
    <property type="component" value="Unassembled WGS sequence"/>
</dbReference>
<dbReference type="PANTHER" id="PTHR35699:SF1">
    <property type="entry name" value="F2J10.10 PROTEIN"/>
    <property type="match status" value="1"/>
</dbReference>
<feature type="compositionally biased region" description="Low complexity" evidence="1">
    <location>
        <begin position="7"/>
        <end position="31"/>
    </location>
</feature>
<reference evidence="3 4" key="1">
    <citation type="journal article" date="2017" name="Mol. Biol. Evol.">
        <title>The 4-celled Tetrabaena socialis nuclear genome reveals the essential components for genetic control of cell number at the origin of multicellularity in the volvocine lineage.</title>
        <authorList>
            <person name="Featherston J."/>
            <person name="Arakaki Y."/>
            <person name="Hanschen E.R."/>
            <person name="Ferris P.J."/>
            <person name="Michod R.E."/>
            <person name="Olson B.J.S.C."/>
            <person name="Nozaki H."/>
            <person name="Durand P.M."/>
        </authorList>
    </citation>
    <scope>NUCLEOTIDE SEQUENCE [LARGE SCALE GENOMIC DNA]</scope>
    <source>
        <strain evidence="3 4">NIES-571</strain>
    </source>
</reference>
<dbReference type="OrthoDB" id="2016911at2759"/>
<dbReference type="PANTHER" id="PTHR35699">
    <property type="entry name" value="F2J10.10 PROTEIN"/>
    <property type="match status" value="1"/>
</dbReference>